<proteinExistence type="inferred from homology"/>
<protein>
    <recommendedName>
        <fullName evidence="1">inositol-polyphosphate 5-phosphatase</fullName>
        <ecNumber evidence="1">3.1.3.56</ecNumber>
    </recommendedName>
</protein>
<evidence type="ECO:0000256" key="2">
    <source>
        <dbReference type="ARBA" id="ARBA00022801"/>
    </source>
</evidence>
<keyword evidence="2" id="KW-0378">Hydrolase</keyword>
<feature type="region of interest" description="Disordered" evidence="4">
    <location>
        <begin position="424"/>
        <end position="444"/>
    </location>
</feature>
<dbReference type="PANTHER" id="PTHR12997:SF2">
    <property type="entry name" value="INOSITOL POLYPHOSPHATE-5-PHOSPHATASE A"/>
    <property type="match status" value="1"/>
</dbReference>
<comment type="similarity">
    <text evidence="3">Belongs to the inositol 1,4,5-trisphosphate 5-phosphatase type I family.</text>
</comment>
<dbReference type="EMBL" id="CAJNOC010001512">
    <property type="protein sequence ID" value="CAF0870845.1"/>
    <property type="molecule type" value="Genomic_DNA"/>
</dbReference>
<keyword evidence="7" id="KW-1185">Reference proteome</keyword>
<dbReference type="Proteomes" id="UP000663879">
    <property type="component" value="Unassembled WGS sequence"/>
</dbReference>
<gene>
    <name evidence="6" type="ORF">OXX778_LOCUS9922</name>
</gene>
<evidence type="ECO:0000256" key="4">
    <source>
        <dbReference type="SAM" id="MobiDB-lite"/>
    </source>
</evidence>
<reference evidence="6" key="1">
    <citation type="submission" date="2021-02" db="EMBL/GenBank/DDBJ databases">
        <authorList>
            <person name="Nowell W R."/>
        </authorList>
    </citation>
    <scope>NUCLEOTIDE SEQUENCE</scope>
    <source>
        <strain evidence="6">Ploen Becks lab</strain>
    </source>
</reference>
<accession>A0A813XHX2</accession>
<dbReference type="GO" id="GO:0046856">
    <property type="term" value="P:phosphatidylinositol dephosphorylation"/>
    <property type="evidence" value="ECO:0007669"/>
    <property type="project" value="InterPro"/>
</dbReference>
<dbReference type="EC" id="3.1.3.56" evidence="1"/>
<dbReference type="InterPro" id="IPR036691">
    <property type="entry name" value="Endo/exonu/phosph_ase_sf"/>
</dbReference>
<sequence length="444" mass="52765">MEQINSNDKNCLARVLLITANVGTIFENLDVLFEPWMNEFTKKLTKLKPEFIALHMQEIGGKNYKTSMQSIDPFFKKFLSNSCIQHYNRYLIAIDSDFTDENNFTSLCNVYLIHESLKQDDVQLYNFSDKLHFNYTSRQIFSGNLNNNHLIYKERYKKHFFKDFQWSRKGFIQTKWRLKKHDFDFVNIHLFHDPSNLVALNSTPSIYSESRKKALEYSIKKIKENHVDSNDPIMFSIFGDFNFRLDLSTLINDFSNKGNLVEFKDNNQKLLKVVFKASDDKEVFTIEEKKFKWNHNSSIQRVKTELMKYDIELSMFEEPLYEAERNFPPSYPFMEEIESPDEYMESRCPSWCDRIIMNKNFMKFVEKESESTEYGMIGEGVCMGDHKPIYLFFKLHEQKSQTSARHDNELNSRINKFGERLNKSVNNNNNNNNNENFVNLNEIK</sequence>
<dbReference type="InterPro" id="IPR039737">
    <property type="entry name" value="INPP5A"/>
</dbReference>
<evidence type="ECO:0000256" key="3">
    <source>
        <dbReference type="ARBA" id="ARBA00023599"/>
    </source>
</evidence>
<feature type="compositionally biased region" description="Low complexity" evidence="4">
    <location>
        <begin position="426"/>
        <end position="444"/>
    </location>
</feature>
<dbReference type="InterPro" id="IPR000300">
    <property type="entry name" value="IPPc"/>
</dbReference>
<organism evidence="6 7">
    <name type="scientific">Brachionus calyciflorus</name>
    <dbReference type="NCBI Taxonomy" id="104777"/>
    <lineage>
        <taxon>Eukaryota</taxon>
        <taxon>Metazoa</taxon>
        <taxon>Spiralia</taxon>
        <taxon>Gnathifera</taxon>
        <taxon>Rotifera</taxon>
        <taxon>Eurotatoria</taxon>
        <taxon>Monogononta</taxon>
        <taxon>Pseudotrocha</taxon>
        <taxon>Ploima</taxon>
        <taxon>Brachionidae</taxon>
        <taxon>Brachionus</taxon>
    </lineage>
</organism>
<evidence type="ECO:0000313" key="7">
    <source>
        <dbReference type="Proteomes" id="UP000663879"/>
    </source>
</evidence>
<dbReference type="OrthoDB" id="5780965at2759"/>
<name>A0A813XHX2_9BILA</name>
<dbReference type="Pfam" id="PF22669">
    <property type="entry name" value="Exo_endo_phos2"/>
    <property type="match status" value="1"/>
</dbReference>
<dbReference type="AlphaFoldDB" id="A0A813XHX2"/>
<dbReference type="GO" id="GO:0004445">
    <property type="term" value="F:inositol-polyphosphate 5-phosphatase activity"/>
    <property type="evidence" value="ECO:0007669"/>
    <property type="project" value="UniProtKB-EC"/>
</dbReference>
<comment type="caution">
    <text evidence="6">The sequence shown here is derived from an EMBL/GenBank/DDBJ whole genome shotgun (WGS) entry which is preliminary data.</text>
</comment>
<dbReference type="Gene3D" id="3.60.10.10">
    <property type="entry name" value="Endonuclease/exonuclease/phosphatase"/>
    <property type="match status" value="1"/>
</dbReference>
<dbReference type="SMART" id="SM00128">
    <property type="entry name" value="IPPc"/>
    <property type="match status" value="1"/>
</dbReference>
<evidence type="ECO:0000259" key="5">
    <source>
        <dbReference type="SMART" id="SM00128"/>
    </source>
</evidence>
<evidence type="ECO:0000313" key="6">
    <source>
        <dbReference type="EMBL" id="CAF0870845.1"/>
    </source>
</evidence>
<dbReference type="PANTHER" id="PTHR12997">
    <property type="entry name" value="TYPE I INOSITOL-1,4,5-TRISPHOSPHATE 5-PHOSPHATASE"/>
    <property type="match status" value="1"/>
</dbReference>
<feature type="domain" description="Inositol polyphosphate-related phosphatase" evidence="5">
    <location>
        <begin position="14"/>
        <end position="401"/>
    </location>
</feature>
<dbReference type="SUPFAM" id="SSF56219">
    <property type="entry name" value="DNase I-like"/>
    <property type="match status" value="1"/>
</dbReference>
<evidence type="ECO:0000256" key="1">
    <source>
        <dbReference type="ARBA" id="ARBA00012997"/>
    </source>
</evidence>